<gene>
    <name evidence="10" type="ORF">EUTSA_v10026917mg</name>
</gene>
<comment type="subcellular location">
    <subcellularLocation>
        <location evidence="1 9">Secreted</location>
    </subcellularLocation>
</comment>
<keyword evidence="11" id="KW-1185">Reference proteome</keyword>
<evidence type="ECO:0000256" key="4">
    <source>
        <dbReference type="ARBA" id="ARBA00022529"/>
    </source>
</evidence>
<dbReference type="GO" id="GO:0031640">
    <property type="term" value="P:killing of cells of another organism"/>
    <property type="evidence" value="ECO:0007669"/>
    <property type="project" value="UniProtKB-UniRule"/>
</dbReference>
<keyword evidence="7 9" id="KW-0611">Plant defense</keyword>
<dbReference type="InterPro" id="IPR039641">
    <property type="entry name" value="LCR"/>
</dbReference>
<keyword evidence="3 9" id="KW-0964">Secreted</keyword>
<evidence type="ECO:0000313" key="10">
    <source>
        <dbReference type="EMBL" id="ESQ54215.1"/>
    </source>
</evidence>
<evidence type="ECO:0000256" key="2">
    <source>
        <dbReference type="ARBA" id="ARBA00006722"/>
    </source>
</evidence>
<evidence type="ECO:0000256" key="8">
    <source>
        <dbReference type="ARBA" id="ARBA00023157"/>
    </source>
</evidence>
<evidence type="ECO:0000256" key="3">
    <source>
        <dbReference type="ARBA" id="ARBA00022525"/>
    </source>
</evidence>
<dbReference type="PANTHER" id="PTHR36788">
    <property type="entry name" value="DEFENSIN-LIKE PROTEIN 183"/>
    <property type="match status" value="1"/>
</dbReference>
<dbReference type="OMA" id="SHHCSAD"/>
<dbReference type="Proteomes" id="UP000030689">
    <property type="component" value="Unassembled WGS sequence"/>
</dbReference>
<sequence>MAKSTSSIVIPIIFLVMFFVEQNMGCLTSIGMCTMDVKDCDASCKSKFGQKATGLCTLKKELGQCLCSHHCSADRAHTSFVVKG</sequence>
<comment type="similarity">
    <text evidence="2 9">Belongs to the DEFL family.</text>
</comment>
<keyword evidence="4 9" id="KW-0929">Antimicrobial</keyword>
<keyword evidence="5 9" id="KW-0295">Fungicide</keyword>
<name>V4LUB0_EUTSA</name>
<dbReference type="AlphaFoldDB" id="V4LUB0"/>
<keyword evidence="8" id="KW-1015">Disulfide bond</keyword>
<dbReference type="GO" id="GO:0050832">
    <property type="term" value="P:defense response to fungus"/>
    <property type="evidence" value="ECO:0007669"/>
    <property type="project" value="UniProtKB-UniRule"/>
</dbReference>
<evidence type="ECO:0000256" key="7">
    <source>
        <dbReference type="ARBA" id="ARBA00022821"/>
    </source>
</evidence>
<dbReference type="Gramene" id="ESQ54215">
    <property type="protein sequence ID" value="ESQ54215"/>
    <property type="gene ID" value="EUTSA_v10026917mg"/>
</dbReference>
<proteinExistence type="inferred from homology"/>
<evidence type="ECO:0000256" key="1">
    <source>
        <dbReference type="ARBA" id="ARBA00004613"/>
    </source>
</evidence>
<dbReference type="KEGG" id="eus:EUTSA_v10026917mg"/>
<dbReference type="PANTHER" id="PTHR36788:SF3">
    <property type="entry name" value="DEFENSIN-LIKE PROTEIN 171-RELATED"/>
    <property type="match status" value="1"/>
</dbReference>
<evidence type="ECO:0000256" key="5">
    <source>
        <dbReference type="ARBA" id="ARBA00022577"/>
    </source>
</evidence>
<evidence type="ECO:0000256" key="9">
    <source>
        <dbReference type="RuleBase" id="RU367109"/>
    </source>
</evidence>
<dbReference type="GO" id="GO:0005576">
    <property type="term" value="C:extracellular region"/>
    <property type="evidence" value="ECO:0007669"/>
    <property type="project" value="UniProtKB-SubCell"/>
</dbReference>
<protein>
    <recommendedName>
        <fullName evidence="9">Defensin-like protein</fullName>
    </recommendedName>
</protein>
<dbReference type="EMBL" id="KI517384">
    <property type="protein sequence ID" value="ESQ54215.1"/>
    <property type="molecule type" value="Genomic_DNA"/>
</dbReference>
<evidence type="ECO:0000256" key="6">
    <source>
        <dbReference type="ARBA" id="ARBA00022729"/>
    </source>
</evidence>
<organism evidence="10 11">
    <name type="scientific">Eutrema salsugineum</name>
    <name type="common">Saltwater cress</name>
    <name type="synonym">Sisymbrium salsugineum</name>
    <dbReference type="NCBI Taxonomy" id="72664"/>
    <lineage>
        <taxon>Eukaryota</taxon>
        <taxon>Viridiplantae</taxon>
        <taxon>Streptophyta</taxon>
        <taxon>Embryophyta</taxon>
        <taxon>Tracheophyta</taxon>
        <taxon>Spermatophyta</taxon>
        <taxon>Magnoliopsida</taxon>
        <taxon>eudicotyledons</taxon>
        <taxon>Gunneridae</taxon>
        <taxon>Pentapetalae</taxon>
        <taxon>rosids</taxon>
        <taxon>malvids</taxon>
        <taxon>Brassicales</taxon>
        <taxon>Brassicaceae</taxon>
        <taxon>Eutremeae</taxon>
        <taxon>Eutrema</taxon>
    </lineage>
</organism>
<evidence type="ECO:0000313" key="11">
    <source>
        <dbReference type="Proteomes" id="UP000030689"/>
    </source>
</evidence>
<keyword evidence="6" id="KW-0732">Signal</keyword>
<reference evidence="10 11" key="1">
    <citation type="journal article" date="2013" name="Front. Plant Sci.">
        <title>The Reference Genome of the Halophytic Plant Eutrema salsugineum.</title>
        <authorList>
            <person name="Yang R."/>
            <person name="Jarvis D.E."/>
            <person name="Chen H."/>
            <person name="Beilstein M.A."/>
            <person name="Grimwood J."/>
            <person name="Jenkins J."/>
            <person name="Shu S."/>
            <person name="Prochnik S."/>
            <person name="Xin M."/>
            <person name="Ma C."/>
            <person name="Schmutz J."/>
            <person name="Wing R.A."/>
            <person name="Mitchell-Olds T."/>
            <person name="Schumaker K.S."/>
            <person name="Wang X."/>
        </authorList>
    </citation>
    <scope>NUCLEOTIDE SEQUENCE [LARGE SCALE GENOMIC DNA]</scope>
</reference>
<accession>V4LUB0</accession>